<evidence type="ECO:0000313" key="2">
    <source>
        <dbReference type="EMBL" id="SDF15867.1"/>
    </source>
</evidence>
<sequence length="164" mass="17143">MMGRTHLALGAVAGVHLAAAAPGLGLPVAAAALLGSILPDLDTPYSKLGRRLWPLSRLVYWSFGHRGGTHSAVFLVFAAALLAVASPPVGIALGAGIATHLAADAVSYGYGQRFTFRGAGVPLFWPLSERKAGFRLLKVNGLAENLVVLPWALLWAGQAGWRLI</sequence>
<dbReference type="PANTHER" id="PTHR35531">
    <property type="entry name" value="INNER MEMBRANE PROTEIN YBCI-RELATED"/>
    <property type="match status" value="1"/>
</dbReference>
<keyword evidence="1" id="KW-0812">Transmembrane</keyword>
<dbReference type="AlphaFoldDB" id="A0A1G7IT65"/>
<accession>A0A1G7IT65</accession>
<keyword evidence="1" id="KW-0472">Membrane</keyword>
<dbReference type="InterPro" id="IPR007404">
    <property type="entry name" value="YdjM-like"/>
</dbReference>
<dbReference type="PANTHER" id="PTHR35531:SF1">
    <property type="entry name" value="INNER MEMBRANE PROTEIN YBCI-RELATED"/>
    <property type="match status" value="1"/>
</dbReference>
<reference evidence="3" key="1">
    <citation type="submission" date="2016-10" db="EMBL/GenBank/DDBJ databases">
        <authorList>
            <person name="Varghese N."/>
            <person name="Submissions S."/>
        </authorList>
    </citation>
    <scope>NUCLEOTIDE SEQUENCE [LARGE SCALE GENOMIC DNA]</scope>
    <source>
        <strain evidence="3">DSM 21424</strain>
    </source>
</reference>
<proteinExistence type="predicted"/>
<dbReference type="RefSeq" id="WP_090114138.1">
    <property type="nucleotide sequence ID" value="NZ_FNAT01000008.1"/>
</dbReference>
<keyword evidence="3" id="KW-1185">Reference proteome</keyword>
<protein>
    <submittedName>
        <fullName evidence="2">Inner membrane protein</fullName>
    </submittedName>
</protein>
<name>A0A1G7IT65_9RHOB</name>
<keyword evidence="1" id="KW-1133">Transmembrane helix</keyword>
<dbReference type="Pfam" id="PF04307">
    <property type="entry name" value="YdjM"/>
    <property type="match status" value="1"/>
</dbReference>
<dbReference type="OrthoDB" id="5459053at2"/>
<gene>
    <name evidence="2" type="ORF">SAMN04488567_3518</name>
</gene>
<evidence type="ECO:0000256" key="1">
    <source>
        <dbReference type="SAM" id="Phobius"/>
    </source>
</evidence>
<dbReference type="Proteomes" id="UP000198922">
    <property type="component" value="Unassembled WGS sequence"/>
</dbReference>
<dbReference type="STRING" id="521013.SAMN04488567_3518"/>
<evidence type="ECO:0000313" key="3">
    <source>
        <dbReference type="Proteomes" id="UP000198922"/>
    </source>
</evidence>
<dbReference type="EMBL" id="FNAT01000008">
    <property type="protein sequence ID" value="SDF15867.1"/>
    <property type="molecule type" value="Genomic_DNA"/>
</dbReference>
<feature type="transmembrane region" description="Helical" evidence="1">
    <location>
        <begin position="59"/>
        <end position="84"/>
    </location>
</feature>
<organism evidence="2 3">
    <name type="scientific">Limimaricola pyoseonensis</name>
    <dbReference type="NCBI Taxonomy" id="521013"/>
    <lineage>
        <taxon>Bacteria</taxon>
        <taxon>Pseudomonadati</taxon>
        <taxon>Pseudomonadota</taxon>
        <taxon>Alphaproteobacteria</taxon>
        <taxon>Rhodobacterales</taxon>
        <taxon>Paracoccaceae</taxon>
        <taxon>Limimaricola</taxon>
    </lineage>
</organism>